<evidence type="ECO:0000313" key="3">
    <source>
        <dbReference type="Proteomes" id="UP000011657"/>
    </source>
</evidence>
<feature type="compositionally biased region" description="Basic and acidic residues" evidence="1">
    <location>
        <begin position="108"/>
        <end position="126"/>
    </location>
</feature>
<evidence type="ECO:0000313" key="2">
    <source>
        <dbReference type="EMBL" id="ELZ23868.1"/>
    </source>
</evidence>
<dbReference type="AlphaFoldDB" id="M0CMK5"/>
<dbReference type="OrthoDB" id="174170at2157"/>
<dbReference type="PATRIC" id="fig|1227488.3.peg.327"/>
<dbReference type="Proteomes" id="UP000011657">
    <property type="component" value="Unassembled WGS sequence"/>
</dbReference>
<dbReference type="STRING" id="1227488.C477_01680"/>
<dbReference type="PROSITE" id="PS51257">
    <property type="entry name" value="PROKAR_LIPOPROTEIN"/>
    <property type="match status" value="1"/>
</dbReference>
<keyword evidence="3" id="KW-1185">Reference proteome</keyword>
<evidence type="ECO:0000256" key="1">
    <source>
        <dbReference type="SAM" id="MobiDB-lite"/>
    </source>
</evidence>
<sequence>MNRREILVTAGSVLVPLSSGCSALKDDTGYTYTLTISGPLSEPTDRVLDYTTAGLTRSQEEIVEEAIRTDSYSEENVNWDTLPGRTGITMEFRMVIQLIARHVGHDPTVDHETSFETPSRYDERLSRSTVTVE</sequence>
<reference evidence="2 3" key="1">
    <citation type="journal article" date="2014" name="PLoS Genet.">
        <title>Phylogenetically driven sequencing of extremely halophilic archaea reveals strategies for static and dynamic osmo-response.</title>
        <authorList>
            <person name="Becker E.A."/>
            <person name="Seitzer P.M."/>
            <person name="Tritt A."/>
            <person name="Larsen D."/>
            <person name="Krusor M."/>
            <person name="Yao A.I."/>
            <person name="Wu D."/>
            <person name="Madern D."/>
            <person name="Eisen J.A."/>
            <person name="Darling A.E."/>
            <person name="Facciotti M.T."/>
        </authorList>
    </citation>
    <scope>NUCLEOTIDE SEQUENCE [LARGE SCALE GENOMIC DNA]</scope>
    <source>
        <strain evidence="2 3">JCM 13891</strain>
    </source>
</reference>
<organism evidence="2 3">
    <name type="scientific">Haloterrigena salina JCM 13891</name>
    <dbReference type="NCBI Taxonomy" id="1227488"/>
    <lineage>
        <taxon>Archaea</taxon>
        <taxon>Methanobacteriati</taxon>
        <taxon>Methanobacteriota</taxon>
        <taxon>Stenosarchaea group</taxon>
        <taxon>Halobacteria</taxon>
        <taxon>Halobacteriales</taxon>
        <taxon>Natrialbaceae</taxon>
        <taxon>Haloterrigena</taxon>
    </lineage>
</organism>
<gene>
    <name evidence="2" type="ORF">C477_01680</name>
</gene>
<accession>M0CMK5</accession>
<dbReference type="RefSeq" id="WP_008892683.1">
    <property type="nucleotide sequence ID" value="NZ_AOIS01000010.1"/>
</dbReference>
<dbReference type="EMBL" id="AOIS01000010">
    <property type="protein sequence ID" value="ELZ23868.1"/>
    <property type="molecule type" value="Genomic_DNA"/>
</dbReference>
<name>M0CMK5_9EURY</name>
<comment type="caution">
    <text evidence="2">The sequence shown here is derived from an EMBL/GenBank/DDBJ whole genome shotgun (WGS) entry which is preliminary data.</text>
</comment>
<proteinExistence type="predicted"/>
<protein>
    <submittedName>
        <fullName evidence="2">Uncharacterized protein</fullName>
    </submittedName>
</protein>
<feature type="region of interest" description="Disordered" evidence="1">
    <location>
        <begin position="108"/>
        <end position="133"/>
    </location>
</feature>